<dbReference type="InterPro" id="IPR030392">
    <property type="entry name" value="S74_ICA"/>
</dbReference>
<dbReference type="GO" id="GO:0046718">
    <property type="term" value="P:symbiont entry into host cell"/>
    <property type="evidence" value="ECO:0007669"/>
    <property type="project" value="UniProtKB-KW"/>
</dbReference>
<keyword evidence="8" id="KW-0175">Coiled coil</keyword>
<keyword evidence="5" id="KW-0946">Virion</keyword>
<dbReference type="GO" id="GO:0098015">
    <property type="term" value="C:virus tail"/>
    <property type="evidence" value="ECO:0007669"/>
    <property type="project" value="UniProtKB-KW"/>
</dbReference>
<feature type="region of interest" description="Disordered" evidence="9">
    <location>
        <begin position="163"/>
        <end position="190"/>
    </location>
</feature>
<evidence type="ECO:0000256" key="5">
    <source>
        <dbReference type="ARBA" id="ARBA00022844"/>
    </source>
</evidence>
<evidence type="ECO:0000256" key="7">
    <source>
        <dbReference type="ARBA" id="ARBA00023296"/>
    </source>
</evidence>
<keyword evidence="4" id="KW-1161">Viral attachment to host cell</keyword>
<evidence type="ECO:0000256" key="3">
    <source>
        <dbReference type="ARBA" id="ARBA00022732"/>
    </source>
</evidence>
<dbReference type="Pfam" id="PF03906">
    <property type="entry name" value="Phage_T7_tail"/>
    <property type="match status" value="1"/>
</dbReference>
<name>A0A9E9J1K3_9CAUD</name>
<organism evidence="11 12">
    <name type="scientific">Shigella phage CT02</name>
    <dbReference type="NCBI Taxonomy" id="3003584"/>
    <lineage>
        <taxon>Viruses</taxon>
        <taxon>Duplodnaviria</taxon>
        <taxon>Heunggongvirae</taxon>
        <taxon>Uroviricota</taxon>
        <taxon>Caudoviricetes</taxon>
        <taxon>Autographivirales</taxon>
        <taxon>Autotranscriptaviridae</taxon>
        <taxon>Studiervirinae</taxon>
        <taxon>Teetrevirus</taxon>
        <taxon>Teetrevirus CT02</taxon>
    </lineage>
</organism>
<dbReference type="Pfam" id="PF13884">
    <property type="entry name" value="Peptidase_S74"/>
    <property type="match status" value="1"/>
</dbReference>
<dbReference type="GO" id="GO:0098671">
    <property type="term" value="P:adhesion receptor-mediated virion attachment to host cell"/>
    <property type="evidence" value="ECO:0007669"/>
    <property type="project" value="UniProtKB-KW"/>
</dbReference>
<evidence type="ECO:0000256" key="2">
    <source>
        <dbReference type="ARBA" id="ARBA00022581"/>
    </source>
</evidence>
<evidence type="ECO:0000256" key="9">
    <source>
        <dbReference type="SAM" id="MobiDB-lite"/>
    </source>
</evidence>
<comment type="subcellular location">
    <subcellularLocation>
        <location evidence="1">Virion</location>
    </subcellularLocation>
</comment>
<dbReference type="Proteomes" id="UP001164888">
    <property type="component" value="Segment"/>
</dbReference>
<sequence>MATTIKTVMTYPLDGSTTDFNIPFEYLARKFVRVTLIGVDRKELTLNQDYRFATKTTISTTRALGPADGYNMIEIRRFTSATDRLVDFTDGSILRAYDLNISQVQTLHVAEEARDLTADTIGVNNDGNLDARGRRIINVADGVDLGDVITLGQVTRWNESALTSKNAAKVSETNARASENNAKTSETNAKNSENLAHDWAQKAEDAPVAGSEYSAYHYSRKASTSSTAAASSAAASLASQNAAKVSEDKAKVSEQNAKASEVSAKADAERAEREADKLGNMNNLAANIESASVDPNVVIFKGRVVSRGDIMAATNLRGEPAGGTWWGTQSLVSVVEVNGRKRMQTQLYAEGTAGVDDRKTTIASYEYDSNERITRSSYVHLMHNTSRWWSRQHGALGYQTGWDDPTNSRQAPYWVDDVVNNNDGWVPALSVHSSSTGGYPIRATQGIISRGPNTWPDFGVRLCGDRGKAATFFLTMWGGIQCWKTGYDGQNQNFEFTRNPVSDIRLKNITGKVDGAKCLNSIESMNFVEFTFKRDANKKVRRGVIAQEVQKIDPQYTSLSVMEATNETPRMETLQLDLTPMTLDALAAIKELSSQVKELKAELKQLKEAK</sequence>
<feature type="coiled-coil region" evidence="8">
    <location>
        <begin position="582"/>
        <end position="609"/>
    </location>
</feature>
<feature type="domain" description="Peptidase S74" evidence="10">
    <location>
        <begin position="502"/>
        <end position="603"/>
    </location>
</feature>
<feature type="region of interest" description="Disordered" evidence="9">
    <location>
        <begin position="247"/>
        <end position="277"/>
    </location>
</feature>
<evidence type="ECO:0000256" key="6">
    <source>
        <dbReference type="ARBA" id="ARBA00023165"/>
    </source>
</evidence>
<reference evidence="11" key="1">
    <citation type="submission" date="2022-11" db="EMBL/GenBank/DDBJ databases">
        <authorList>
            <person name="Xu C."/>
        </authorList>
    </citation>
    <scope>NUCLEOTIDE SEQUENCE</scope>
</reference>
<keyword evidence="3" id="KW-1227">Viral tail protein</keyword>
<evidence type="ECO:0000256" key="1">
    <source>
        <dbReference type="ARBA" id="ARBA00004328"/>
    </source>
</evidence>
<evidence type="ECO:0000256" key="4">
    <source>
        <dbReference type="ARBA" id="ARBA00022804"/>
    </source>
</evidence>
<evidence type="ECO:0000313" key="12">
    <source>
        <dbReference type="Proteomes" id="UP001164888"/>
    </source>
</evidence>
<evidence type="ECO:0000259" key="10">
    <source>
        <dbReference type="PROSITE" id="PS51688"/>
    </source>
</evidence>
<evidence type="ECO:0000313" key="11">
    <source>
        <dbReference type="EMBL" id="WAO25484.1"/>
    </source>
</evidence>
<keyword evidence="2" id="KW-0945">Host-virus interaction</keyword>
<accession>A0A9E9J1K3</accession>
<dbReference type="PROSITE" id="PS51688">
    <property type="entry name" value="ICA"/>
    <property type="match status" value="1"/>
</dbReference>
<dbReference type="InterPro" id="IPR005604">
    <property type="entry name" value="Phage_T7_tail_fibre-like_N"/>
</dbReference>
<feature type="compositionally biased region" description="Basic and acidic residues" evidence="9">
    <location>
        <begin position="264"/>
        <end position="277"/>
    </location>
</feature>
<keyword evidence="7" id="KW-1160">Virus entry into host cell</keyword>
<dbReference type="EMBL" id="OP917825">
    <property type="protein sequence ID" value="WAO25484.1"/>
    <property type="molecule type" value="Genomic_DNA"/>
</dbReference>
<protein>
    <submittedName>
        <fullName evidence="11">Non-contractile tail fiber protein</fullName>
    </submittedName>
</protein>
<evidence type="ECO:0000256" key="8">
    <source>
        <dbReference type="SAM" id="Coils"/>
    </source>
</evidence>
<keyword evidence="6" id="KW-1233">Viral attachment to host adhesion receptor</keyword>
<keyword evidence="12" id="KW-1185">Reference proteome</keyword>
<proteinExistence type="predicted"/>